<feature type="transmembrane region" description="Helical" evidence="1">
    <location>
        <begin position="42"/>
        <end position="61"/>
    </location>
</feature>
<keyword evidence="1" id="KW-1133">Transmembrane helix</keyword>
<reference evidence="2" key="1">
    <citation type="submission" date="2020-10" db="EMBL/GenBank/DDBJ databases">
        <authorList>
            <person name="Gilroy R."/>
        </authorList>
    </citation>
    <scope>NUCLEOTIDE SEQUENCE</scope>
    <source>
        <strain evidence="2">7293</strain>
    </source>
</reference>
<proteinExistence type="predicted"/>
<accession>A0A9D9DXW3</accession>
<organism evidence="2 3">
    <name type="scientific">Candidatus Ornithospirochaeta stercoripullorum</name>
    <dbReference type="NCBI Taxonomy" id="2840899"/>
    <lineage>
        <taxon>Bacteria</taxon>
        <taxon>Pseudomonadati</taxon>
        <taxon>Spirochaetota</taxon>
        <taxon>Spirochaetia</taxon>
        <taxon>Spirochaetales</taxon>
        <taxon>Spirochaetaceae</taxon>
        <taxon>Spirochaetaceae incertae sedis</taxon>
        <taxon>Candidatus Ornithospirochaeta</taxon>
    </lineage>
</organism>
<dbReference type="SUPFAM" id="SSF55729">
    <property type="entry name" value="Acyl-CoA N-acyltransferases (Nat)"/>
    <property type="match status" value="1"/>
</dbReference>
<comment type="caution">
    <text evidence="2">The sequence shown here is derived from an EMBL/GenBank/DDBJ whole genome shotgun (WGS) entry which is preliminary data.</text>
</comment>
<keyword evidence="1" id="KW-0812">Transmembrane</keyword>
<sequence>MDRNTGCLANAVKLLLNIIFTFVFLITTYFNNQTLEPESRKFFLLSVVFFIFGLILLDAIIRRIFRFLWFNRALSLAVNTIICYAVNLNIPIGRGETWDEIMIISQWFGVSAVLALWSAVLALWTILGNYFEWEKAKNMENSIEPLPDSYCLLKDNGKMIELRNCIRFKDYQTSLRMIRKSMEIRKCFRIGPIRRFLVKHTWNRYLNMATRIIAAYQGRKLLGYILFRYDEDETILLDVLTIPATIIIRLLFPSYRSLSNADAEMVSEYRKTHESAGAILLIAASSDAEGMEIRKAMLEELEKAEKDREICILTNGENSRFLEENGFRKVAERNIKARKRSFIRMLYSRGIEPLESAPTLQGPQHYQWV</sequence>
<dbReference type="Proteomes" id="UP000823615">
    <property type="component" value="Unassembled WGS sequence"/>
</dbReference>
<feature type="transmembrane region" description="Helical" evidence="1">
    <location>
        <begin position="73"/>
        <end position="92"/>
    </location>
</feature>
<dbReference type="InterPro" id="IPR016181">
    <property type="entry name" value="Acyl_CoA_acyltransferase"/>
</dbReference>
<dbReference type="EMBL" id="JADIMT010000023">
    <property type="protein sequence ID" value="MBO8435626.1"/>
    <property type="molecule type" value="Genomic_DNA"/>
</dbReference>
<dbReference type="Gene3D" id="3.40.630.30">
    <property type="match status" value="1"/>
</dbReference>
<evidence type="ECO:0000313" key="2">
    <source>
        <dbReference type="EMBL" id="MBO8435626.1"/>
    </source>
</evidence>
<feature type="transmembrane region" description="Helical" evidence="1">
    <location>
        <begin position="12"/>
        <end position="30"/>
    </location>
</feature>
<keyword evidence="1" id="KW-0472">Membrane</keyword>
<protein>
    <submittedName>
        <fullName evidence="2">Uncharacterized protein</fullName>
    </submittedName>
</protein>
<dbReference type="AlphaFoldDB" id="A0A9D9DXW3"/>
<name>A0A9D9DXW3_9SPIO</name>
<evidence type="ECO:0000313" key="3">
    <source>
        <dbReference type="Proteomes" id="UP000823615"/>
    </source>
</evidence>
<feature type="transmembrane region" description="Helical" evidence="1">
    <location>
        <begin position="104"/>
        <end position="127"/>
    </location>
</feature>
<gene>
    <name evidence="2" type="ORF">IAA97_01420</name>
</gene>
<reference evidence="2" key="2">
    <citation type="journal article" date="2021" name="PeerJ">
        <title>Extensive microbial diversity within the chicken gut microbiome revealed by metagenomics and culture.</title>
        <authorList>
            <person name="Gilroy R."/>
            <person name="Ravi A."/>
            <person name="Getino M."/>
            <person name="Pursley I."/>
            <person name="Horton D.L."/>
            <person name="Alikhan N.F."/>
            <person name="Baker D."/>
            <person name="Gharbi K."/>
            <person name="Hall N."/>
            <person name="Watson M."/>
            <person name="Adriaenssens E.M."/>
            <person name="Foster-Nyarko E."/>
            <person name="Jarju S."/>
            <person name="Secka A."/>
            <person name="Antonio M."/>
            <person name="Oren A."/>
            <person name="Chaudhuri R.R."/>
            <person name="La Ragione R."/>
            <person name="Hildebrand F."/>
            <person name="Pallen M.J."/>
        </authorList>
    </citation>
    <scope>NUCLEOTIDE SEQUENCE</scope>
    <source>
        <strain evidence="2">7293</strain>
    </source>
</reference>
<evidence type="ECO:0000256" key="1">
    <source>
        <dbReference type="SAM" id="Phobius"/>
    </source>
</evidence>